<reference evidence="5" key="1">
    <citation type="journal article" date="2020" name="Nature">
        <title>Giant virus diversity and host interactions through global metagenomics.</title>
        <authorList>
            <person name="Schulz F."/>
            <person name="Roux S."/>
            <person name="Paez-Espino D."/>
            <person name="Jungbluth S."/>
            <person name="Walsh D.A."/>
            <person name="Denef V.J."/>
            <person name="McMahon K.D."/>
            <person name="Konstantinidis K.T."/>
            <person name="Eloe-Fadrosh E.A."/>
            <person name="Kyrpides N.C."/>
            <person name="Woyke T."/>
        </authorList>
    </citation>
    <scope>NUCLEOTIDE SEQUENCE</scope>
    <source>
        <strain evidence="5">GVMAG-S-1038524-41</strain>
    </source>
</reference>
<dbReference type="InterPro" id="IPR000268">
    <property type="entry name" value="RPABC5/Rpb10"/>
</dbReference>
<dbReference type="NCBIfam" id="NF003089">
    <property type="entry name" value="PRK04016.1"/>
    <property type="match status" value="1"/>
</dbReference>
<evidence type="ECO:0008006" key="6">
    <source>
        <dbReference type="Google" id="ProtNLM"/>
    </source>
</evidence>
<accession>A0A6C0JT48</accession>
<dbReference type="Gene3D" id="1.10.10.60">
    <property type="entry name" value="Homeodomain-like"/>
    <property type="match status" value="1"/>
</dbReference>
<dbReference type="PANTHER" id="PTHR23431">
    <property type="entry name" value="DNA-DIRECTED RNA POLYMERASES I, II, AND III SUBUNIT RPABC5 FAMILY MEMBER"/>
    <property type="match status" value="1"/>
</dbReference>
<name>A0A6C0JT48_9ZZZZ</name>
<evidence type="ECO:0000313" key="5">
    <source>
        <dbReference type="EMBL" id="QHU06854.1"/>
    </source>
</evidence>
<dbReference type="GO" id="GO:0008270">
    <property type="term" value="F:zinc ion binding"/>
    <property type="evidence" value="ECO:0007669"/>
    <property type="project" value="TreeGrafter"/>
</dbReference>
<dbReference type="Pfam" id="PF01194">
    <property type="entry name" value="RNA_pol_N"/>
    <property type="match status" value="1"/>
</dbReference>
<evidence type="ECO:0000256" key="4">
    <source>
        <dbReference type="ARBA" id="ARBA00023163"/>
    </source>
</evidence>
<evidence type="ECO:0000256" key="1">
    <source>
        <dbReference type="ARBA" id="ARBA00022478"/>
    </source>
</evidence>
<dbReference type="PIRSF" id="PIRSF005653">
    <property type="entry name" value="RNA_pol_N/8_sub"/>
    <property type="match status" value="1"/>
</dbReference>
<dbReference type="AlphaFoldDB" id="A0A6C0JT48"/>
<keyword evidence="1" id="KW-0240">DNA-directed RNA polymerase</keyword>
<dbReference type="GO" id="GO:0003899">
    <property type="term" value="F:DNA-directed RNA polymerase activity"/>
    <property type="evidence" value="ECO:0007669"/>
    <property type="project" value="InterPro"/>
</dbReference>
<evidence type="ECO:0000256" key="2">
    <source>
        <dbReference type="ARBA" id="ARBA00022723"/>
    </source>
</evidence>
<keyword evidence="3" id="KW-0862">Zinc</keyword>
<dbReference type="GO" id="GO:0003677">
    <property type="term" value="F:DNA binding"/>
    <property type="evidence" value="ECO:0007669"/>
    <property type="project" value="InterPro"/>
</dbReference>
<proteinExistence type="predicted"/>
<dbReference type="GO" id="GO:0005654">
    <property type="term" value="C:nucleoplasm"/>
    <property type="evidence" value="ECO:0007669"/>
    <property type="project" value="UniProtKB-ARBA"/>
</dbReference>
<dbReference type="EMBL" id="MN740668">
    <property type="protein sequence ID" value="QHU06854.1"/>
    <property type="molecule type" value="Genomic_DNA"/>
</dbReference>
<dbReference type="SUPFAM" id="SSF46924">
    <property type="entry name" value="RNA polymerase subunit RPB10"/>
    <property type="match status" value="1"/>
</dbReference>
<keyword evidence="2" id="KW-0479">Metal-binding</keyword>
<dbReference type="FunFam" id="1.10.10.60:FF:000024">
    <property type="entry name" value="DNA-directed RNA polymerases I, II, and III subunit"/>
    <property type="match status" value="1"/>
</dbReference>
<dbReference type="GO" id="GO:0000428">
    <property type="term" value="C:DNA-directed RNA polymerase complex"/>
    <property type="evidence" value="ECO:0007669"/>
    <property type="project" value="UniProtKB-KW"/>
</dbReference>
<keyword evidence="4" id="KW-0804">Transcription</keyword>
<evidence type="ECO:0000256" key="3">
    <source>
        <dbReference type="ARBA" id="ARBA00022833"/>
    </source>
</evidence>
<dbReference type="PANTHER" id="PTHR23431:SF3">
    <property type="entry name" value="DNA-DIRECTED RNA POLYMERASES I, II, AND III SUBUNIT RPABC5"/>
    <property type="match status" value="1"/>
</dbReference>
<protein>
    <recommendedName>
        <fullName evidence="6">DNA-directed RNA polymerase</fullName>
    </recommendedName>
</protein>
<dbReference type="GO" id="GO:0006351">
    <property type="term" value="P:DNA-templated transcription"/>
    <property type="evidence" value="ECO:0007669"/>
    <property type="project" value="InterPro"/>
</dbReference>
<organism evidence="5">
    <name type="scientific">viral metagenome</name>
    <dbReference type="NCBI Taxonomy" id="1070528"/>
    <lineage>
        <taxon>unclassified sequences</taxon>
        <taxon>metagenomes</taxon>
        <taxon>organismal metagenomes</taxon>
    </lineage>
</organism>
<dbReference type="InterPro" id="IPR023580">
    <property type="entry name" value="RNA_pol_su_RPB10"/>
</dbReference>
<sequence>MMIPIRCFTCNKIIGNKWETYKTHLESGMSTSDAFAEIGLRRYCCKRMFLGHVEIIDKLLLYSQNKDNDSNEKSAK</sequence>